<dbReference type="RefSeq" id="WP_377979658.1">
    <property type="nucleotide sequence ID" value="NZ_JBBKXX010000001.1"/>
</dbReference>
<accession>A0ABW6DI53</accession>
<comment type="caution">
    <text evidence="2">The sequence shown here is derived from an EMBL/GenBank/DDBJ whole genome shotgun (WGS) entry which is preliminary data.</text>
</comment>
<name>A0ABW6DI53_9BACT</name>
<feature type="signal peptide" evidence="1">
    <location>
        <begin position="1"/>
        <end position="23"/>
    </location>
</feature>
<dbReference type="Proteomes" id="UP001598019">
    <property type="component" value="Unassembled WGS sequence"/>
</dbReference>
<dbReference type="EMBL" id="JBBKXX010000001">
    <property type="protein sequence ID" value="MFD3407194.1"/>
    <property type="molecule type" value="Genomic_DNA"/>
</dbReference>
<protein>
    <submittedName>
        <fullName evidence="2">Uncharacterized protein</fullName>
    </submittedName>
</protein>
<evidence type="ECO:0000313" key="2">
    <source>
        <dbReference type="EMBL" id="MFD3407194.1"/>
    </source>
</evidence>
<gene>
    <name evidence="2" type="ORF">SKC37_00870</name>
</gene>
<evidence type="ECO:0000256" key="1">
    <source>
        <dbReference type="SAM" id="SignalP"/>
    </source>
</evidence>
<reference evidence="2 3" key="1">
    <citation type="submission" date="2024-03" db="EMBL/GenBank/DDBJ databases">
        <title>Aquirufa genome sequencing.</title>
        <authorList>
            <person name="Pitt A."/>
            <person name="Hahn M.W."/>
        </authorList>
    </citation>
    <scope>NUCLEOTIDE SEQUENCE [LARGE SCALE GENOMIC DNA]</scope>
    <source>
        <strain evidence="2 3">HETE-83D</strain>
    </source>
</reference>
<proteinExistence type="predicted"/>
<keyword evidence="1" id="KW-0732">Signal</keyword>
<keyword evidence="3" id="KW-1185">Reference proteome</keyword>
<feature type="chain" id="PRO_5047384558" evidence="1">
    <location>
        <begin position="24"/>
        <end position="286"/>
    </location>
</feature>
<evidence type="ECO:0000313" key="3">
    <source>
        <dbReference type="Proteomes" id="UP001598019"/>
    </source>
</evidence>
<organism evidence="2 3">
    <name type="scientific">Aquirufa esocilacus</name>
    <dbReference type="NCBI Taxonomy" id="3096513"/>
    <lineage>
        <taxon>Bacteria</taxon>
        <taxon>Pseudomonadati</taxon>
        <taxon>Bacteroidota</taxon>
        <taxon>Cytophagia</taxon>
        <taxon>Cytophagales</taxon>
        <taxon>Flectobacillaceae</taxon>
        <taxon>Aquirufa</taxon>
    </lineage>
</organism>
<sequence length="286" mass="32331">MKNLFTIISALCLLAISSLDAKAQTSDFLNSYFENQTPINNNTFSFSLSKVVLGQKVFSKESSPVSRGEVLNLTEFLDVSSLSYYGISPNIKFNSSIKFEQILKKKNFDWFIAKMPKLEILKNKLVTLTYSDGESESFLYNVTKLGSSEAKSNFRSALQIELATEDINNNRENTKKGDIIWRVVVLENEAYLALSGIQLNRLHLDLFDAGGIPENSYYTPGSMKGIQAEQIYEKKISTISLNDMKYATNYISTGVGTYLARNQDKFMDGNYFLNPSEMVFLFKLNQ</sequence>